<keyword evidence="10" id="KW-0472">Membrane</keyword>
<keyword evidence="9" id="KW-0802">TPR repeat</keyword>
<dbReference type="RefSeq" id="WP_109405960.1">
    <property type="nucleotide sequence ID" value="NZ_QFFG01000007.1"/>
</dbReference>
<dbReference type="GO" id="GO:0000155">
    <property type="term" value="F:phosphorelay sensor kinase activity"/>
    <property type="evidence" value="ECO:0007669"/>
    <property type="project" value="InterPro"/>
</dbReference>
<accession>A0A2U2J725</accession>
<keyword evidence="8" id="KW-0902">Two-component regulatory system</keyword>
<keyword evidence="6 12" id="KW-0418">Kinase</keyword>
<comment type="caution">
    <text evidence="12">The sequence shown here is derived from an EMBL/GenBank/DDBJ whole genome shotgun (WGS) entry which is preliminary data.</text>
</comment>
<evidence type="ECO:0000313" key="12">
    <source>
        <dbReference type="EMBL" id="PWG04143.1"/>
    </source>
</evidence>
<evidence type="ECO:0000256" key="2">
    <source>
        <dbReference type="ARBA" id="ARBA00012438"/>
    </source>
</evidence>
<dbReference type="SUPFAM" id="SSF55874">
    <property type="entry name" value="ATPase domain of HSP90 chaperone/DNA topoisomerase II/histidine kinase"/>
    <property type="match status" value="1"/>
</dbReference>
<dbReference type="EC" id="2.7.13.3" evidence="2"/>
<dbReference type="Gene3D" id="1.20.5.1930">
    <property type="match status" value="1"/>
</dbReference>
<dbReference type="SMART" id="SM00028">
    <property type="entry name" value="TPR"/>
    <property type="match status" value="3"/>
</dbReference>
<keyword evidence="10" id="KW-0812">Transmembrane</keyword>
<keyword evidence="13" id="KW-1185">Reference proteome</keyword>
<proteinExistence type="predicted"/>
<evidence type="ECO:0000256" key="10">
    <source>
        <dbReference type="SAM" id="Phobius"/>
    </source>
</evidence>
<dbReference type="Pfam" id="PF13181">
    <property type="entry name" value="TPR_8"/>
    <property type="match status" value="2"/>
</dbReference>
<evidence type="ECO:0000256" key="9">
    <source>
        <dbReference type="PROSITE-ProRule" id="PRU00339"/>
    </source>
</evidence>
<dbReference type="AlphaFoldDB" id="A0A2U2J725"/>
<feature type="transmembrane region" description="Helical" evidence="10">
    <location>
        <begin position="327"/>
        <end position="345"/>
    </location>
</feature>
<evidence type="ECO:0000256" key="6">
    <source>
        <dbReference type="ARBA" id="ARBA00022777"/>
    </source>
</evidence>
<keyword evidence="4" id="KW-0808">Transferase</keyword>
<evidence type="ECO:0000256" key="4">
    <source>
        <dbReference type="ARBA" id="ARBA00022679"/>
    </source>
</evidence>
<protein>
    <recommendedName>
        <fullName evidence="2">histidine kinase</fullName>
        <ecNumber evidence="2">2.7.13.3</ecNumber>
    </recommendedName>
</protein>
<dbReference type="GO" id="GO:0016020">
    <property type="term" value="C:membrane"/>
    <property type="evidence" value="ECO:0007669"/>
    <property type="project" value="InterPro"/>
</dbReference>
<dbReference type="InterPro" id="IPR036890">
    <property type="entry name" value="HATPase_C_sf"/>
</dbReference>
<keyword evidence="3" id="KW-0597">Phosphoprotein</keyword>
<dbReference type="PANTHER" id="PTHR24421:SF10">
    <property type="entry name" value="NITRATE_NITRITE SENSOR PROTEIN NARQ"/>
    <property type="match status" value="1"/>
</dbReference>
<evidence type="ECO:0000259" key="11">
    <source>
        <dbReference type="PROSITE" id="PS50109"/>
    </source>
</evidence>
<dbReference type="InterPro" id="IPR050482">
    <property type="entry name" value="Sensor_HK_TwoCompSys"/>
</dbReference>
<feature type="domain" description="Histidine kinase" evidence="11">
    <location>
        <begin position="395"/>
        <end position="586"/>
    </location>
</feature>
<dbReference type="Gene3D" id="1.25.40.10">
    <property type="entry name" value="Tetratricopeptide repeat domain"/>
    <property type="match status" value="2"/>
</dbReference>
<sequence length="593" mass="68906">MGRKYKLIYFYLFCIIFSLTYNKIYPNIIEEVSIKETSSIFVIEKDSIFKKRYQELLRKSKEKKYIEALNEALLFYDEIKDKESLNLVVILIADIYDKTNDHRKSLKYYKESLSLLETNNLDESDTKLFSNKLYAKTLLSIGGQYQKLFIKDSAKYFYSKLENIPSFNKEILNLKAISFGNLSGIYAQDSLFEKAKEYANRAIIIHKDRNDKVNQASAINNLANIYLGLEDFNHAKKLYLEGVELIKNDNSPNAVRFKASLYYNLAWAMRNLKDYKAYDFQELSYEIEDGMRDKEIRRMIETVTAKNNVRNVKREEENKRLKAQRTFWVFGIGGLIIIISLLYWVNFYKLKQKNLGLELSQTQLIQNQKIEKIKSDSQIRILNATIDGKESERKQIAETLHDSVSALLSSANLHLQATKGQFNGETPLEIDKTRQIITEASQKIRDLSHTLISSVLLKFGLEFAIKDMANKYSNSQIEFKTEIGKIKRYQQSFEIKVYNIIQEFVNNILKHSNAKNATIILEEKNDRLYLKIIDDGVGFDKTKITEKDGLGINQIDARIQMMKGHFFIDSGENKGTTIDVELPVLRKETTNHV</sequence>
<feature type="transmembrane region" description="Helical" evidence="10">
    <location>
        <begin position="7"/>
        <end position="25"/>
    </location>
</feature>
<dbReference type="SUPFAM" id="SSF48452">
    <property type="entry name" value="TPR-like"/>
    <property type="match status" value="1"/>
</dbReference>
<dbReference type="CDD" id="cd16917">
    <property type="entry name" value="HATPase_UhpB-NarQ-NarX-like"/>
    <property type="match status" value="1"/>
</dbReference>
<dbReference type="PROSITE" id="PS50005">
    <property type="entry name" value="TPR"/>
    <property type="match status" value="1"/>
</dbReference>
<dbReference type="InterPro" id="IPR005467">
    <property type="entry name" value="His_kinase_dom"/>
</dbReference>
<evidence type="ECO:0000256" key="8">
    <source>
        <dbReference type="ARBA" id="ARBA00023012"/>
    </source>
</evidence>
<evidence type="ECO:0000256" key="1">
    <source>
        <dbReference type="ARBA" id="ARBA00000085"/>
    </source>
</evidence>
<dbReference type="Pfam" id="PF07730">
    <property type="entry name" value="HisKA_3"/>
    <property type="match status" value="1"/>
</dbReference>
<keyword evidence="5" id="KW-0547">Nucleotide-binding</keyword>
<evidence type="ECO:0000256" key="7">
    <source>
        <dbReference type="ARBA" id="ARBA00022840"/>
    </source>
</evidence>
<evidence type="ECO:0000256" key="5">
    <source>
        <dbReference type="ARBA" id="ARBA00022741"/>
    </source>
</evidence>
<evidence type="ECO:0000256" key="3">
    <source>
        <dbReference type="ARBA" id="ARBA00022553"/>
    </source>
</evidence>
<dbReference type="GO" id="GO:0005524">
    <property type="term" value="F:ATP binding"/>
    <property type="evidence" value="ECO:0007669"/>
    <property type="project" value="UniProtKB-KW"/>
</dbReference>
<feature type="repeat" description="TPR" evidence="9">
    <location>
        <begin position="216"/>
        <end position="249"/>
    </location>
</feature>
<keyword evidence="7" id="KW-0067">ATP-binding</keyword>
<gene>
    <name evidence="12" type="ORF">DIS07_14350</name>
</gene>
<keyword evidence="10" id="KW-1133">Transmembrane helix</keyword>
<dbReference type="Pfam" id="PF02518">
    <property type="entry name" value="HATPase_c"/>
    <property type="match status" value="1"/>
</dbReference>
<reference evidence="12 13" key="1">
    <citation type="submission" date="2018-05" db="EMBL/GenBank/DDBJ databases">
        <title>Polaribacter aquimarinus sp. nov., isolated from sediment in a sediment of sea.</title>
        <authorList>
            <person name="Lu D."/>
        </authorList>
    </citation>
    <scope>NUCLEOTIDE SEQUENCE [LARGE SCALE GENOMIC DNA]</scope>
    <source>
        <strain evidence="12 13">ZY113</strain>
    </source>
</reference>
<name>A0A2U2J725_9FLAO</name>
<dbReference type="InterPro" id="IPR011712">
    <property type="entry name" value="Sig_transdc_His_kin_sub3_dim/P"/>
</dbReference>
<dbReference type="Proteomes" id="UP000245670">
    <property type="component" value="Unassembled WGS sequence"/>
</dbReference>
<evidence type="ECO:0000313" key="13">
    <source>
        <dbReference type="Proteomes" id="UP000245670"/>
    </source>
</evidence>
<organism evidence="12 13">
    <name type="scientific">Polaribacter aquimarinus</name>
    <dbReference type="NCBI Taxonomy" id="2100726"/>
    <lineage>
        <taxon>Bacteria</taxon>
        <taxon>Pseudomonadati</taxon>
        <taxon>Bacteroidota</taxon>
        <taxon>Flavobacteriia</taxon>
        <taxon>Flavobacteriales</taxon>
        <taxon>Flavobacteriaceae</taxon>
    </lineage>
</organism>
<dbReference type="PROSITE" id="PS50109">
    <property type="entry name" value="HIS_KIN"/>
    <property type="match status" value="1"/>
</dbReference>
<dbReference type="SMART" id="SM00387">
    <property type="entry name" value="HATPase_c"/>
    <property type="match status" value="1"/>
</dbReference>
<dbReference type="GO" id="GO:0046983">
    <property type="term" value="F:protein dimerization activity"/>
    <property type="evidence" value="ECO:0007669"/>
    <property type="project" value="InterPro"/>
</dbReference>
<dbReference type="InterPro" id="IPR003594">
    <property type="entry name" value="HATPase_dom"/>
</dbReference>
<dbReference type="InterPro" id="IPR011990">
    <property type="entry name" value="TPR-like_helical_dom_sf"/>
</dbReference>
<dbReference type="EMBL" id="QFFG01000007">
    <property type="protein sequence ID" value="PWG04143.1"/>
    <property type="molecule type" value="Genomic_DNA"/>
</dbReference>
<dbReference type="InterPro" id="IPR019734">
    <property type="entry name" value="TPR_rpt"/>
</dbReference>
<dbReference type="PANTHER" id="PTHR24421">
    <property type="entry name" value="NITRATE/NITRITE SENSOR PROTEIN NARX-RELATED"/>
    <property type="match status" value="1"/>
</dbReference>
<comment type="catalytic activity">
    <reaction evidence="1">
        <text>ATP + protein L-histidine = ADP + protein N-phospho-L-histidine.</text>
        <dbReference type="EC" id="2.7.13.3"/>
    </reaction>
</comment>
<dbReference type="Gene3D" id="3.30.565.10">
    <property type="entry name" value="Histidine kinase-like ATPase, C-terminal domain"/>
    <property type="match status" value="1"/>
</dbReference>
<dbReference type="OrthoDB" id="9760839at2"/>